<dbReference type="SUPFAM" id="SSF50978">
    <property type="entry name" value="WD40 repeat-like"/>
    <property type="match status" value="1"/>
</dbReference>
<dbReference type="Proteomes" id="UP000827721">
    <property type="component" value="Unassembled WGS sequence"/>
</dbReference>
<dbReference type="InterPro" id="IPR015943">
    <property type="entry name" value="WD40/YVTN_repeat-like_dom_sf"/>
</dbReference>
<proteinExistence type="predicted"/>
<keyword evidence="2" id="KW-0677">Repeat</keyword>
<evidence type="ECO:0000256" key="3">
    <source>
        <dbReference type="PROSITE-ProRule" id="PRU00221"/>
    </source>
</evidence>
<dbReference type="InterPro" id="IPR020472">
    <property type="entry name" value="WD40_PAC1"/>
</dbReference>
<dbReference type="PRINTS" id="PR00320">
    <property type="entry name" value="GPROTEINBRPT"/>
</dbReference>
<feature type="repeat" description="WD" evidence="3">
    <location>
        <begin position="1006"/>
        <end position="1039"/>
    </location>
</feature>
<dbReference type="SMART" id="SM00320">
    <property type="entry name" value="WD40"/>
    <property type="match status" value="6"/>
</dbReference>
<evidence type="ECO:0000313" key="5">
    <source>
        <dbReference type="EMBL" id="KAH7550172.1"/>
    </source>
</evidence>
<evidence type="ECO:0000256" key="4">
    <source>
        <dbReference type="SAM" id="MobiDB-lite"/>
    </source>
</evidence>
<dbReference type="PROSITE" id="PS50294">
    <property type="entry name" value="WD_REPEATS_REGION"/>
    <property type="match status" value="1"/>
</dbReference>
<evidence type="ECO:0000256" key="2">
    <source>
        <dbReference type="ARBA" id="ARBA00022737"/>
    </source>
</evidence>
<accession>A0ABQ8H8F5</accession>
<dbReference type="InterPro" id="IPR044630">
    <property type="entry name" value="SPA1/2/3/4"/>
</dbReference>
<dbReference type="PROSITE" id="PS00678">
    <property type="entry name" value="WD_REPEATS_1"/>
    <property type="match status" value="2"/>
</dbReference>
<sequence>MDEGLGDEVAPVNMTDVAHLQNKESEYSLKPEGCNMMESREMAIPESHSPNGSFQILADMLEGKNVNRIVSPVDTSEQPCTSPHNVDEAGVMVEELTVRQCESSNLAIVGTSNNKEKMLTMHNRWQHLYNLGSGSGSGSSRGDRDHGQAMSGGLEDIGYRSFPEFLAQKPLNDDHNVAMEQLTNAENNGVSGDMLSHGSIRTKILSKSGFSEFFVKTTLKGKGIVCRGPPHDAFKELRDPSNAKIVVSTTVSSNPSLKASGAVMVASNVSPKAGGGITVASNASQSSGVKTGVLSSYRIQSPGPGSSDHGLSLREWLKARSHKVNKTECMYIFRQIVDLVDCSHTQGVTLLDLRPSSFKLLQSNQVKYLGSTNQKETVERVTDQDIPLSENMLIRRRPAEQEVFPPGAISAKKQKFNKNTSFVRKWPFLPSGINVETVNESDINITGAQYSLSDTNEHHTSKGYGTQSKFGSFLLPNTTQQQLTSIFEQLEETWYASPEELSEGICNISSNIYSLGVLLFEAENQIEVSLAATEMATVTSVMVTEISVSKYCLSVPLPATLDILINLSCSFQLLGCFDSERKHVASMSDLRHRILPPNFLSENPKEAGFCLWLLHPEPLSRPTTREILQSEVIHGLPEVCAEELSASIDQDDAESELLLHFLISLEEQKKKHSSKLLEDIRLLEADIEEVERRHCSRYPLLKSCLRNDSINARENRYFNKQPSSAAGQLPPISDANEMSLMRNISQLERAYFSMRSIIQLSDTEATTRPDKDLLRSRENWCSAKNDEELQNPSDPLGAFFGGLCKYARYSKFEVHGMLRTGDFNNSANVICSLSFDRDEDHFAAAGVSKKIKIFEFNALFNDTVDIHYPVVEMSNRSKLSCICWNNYIKNYLASSDYDGVVKLWDASTGQVVSHYIEHEKRAWSVDFSQVHPTKLASGSDDCSVKLWSINEASFLSRNCLSTIRNIANVCCVQFSAHSSHLLAFGSADYRTYCYDLRNSRAPWCVLAGHDKAVSYVKFLDSETLVTASTDNTLKLWDLKKTNYGGPSTSACSLTFSGHTNEKNFVGLSTADGYVACGSETNEVYAYHRSLPMPITSHKFGSVDSITGKETDDDNGLFVSSVCWRRKSDMVIAANSIQTEKLQESGDILGCSYSGDKEGLSKLNSSFFAAFRILVLLLDTQYKRKRSKNNLELRTSRSDIKRVFLKQKYQDGRAFVTRLDFQKTVDSIDNKIFPIGLYLSFQVVTRKVTCKSFCI</sequence>
<dbReference type="Pfam" id="PF00400">
    <property type="entry name" value="WD40"/>
    <property type="match status" value="3"/>
</dbReference>
<feature type="repeat" description="WD" evidence="3">
    <location>
        <begin position="872"/>
        <end position="914"/>
    </location>
</feature>
<feature type="region of interest" description="Disordered" evidence="4">
    <location>
        <begin position="132"/>
        <end position="155"/>
    </location>
</feature>
<dbReference type="Gene3D" id="1.10.510.10">
    <property type="entry name" value="Transferase(Phosphotransferase) domain 1"/>
    <property type="match status" value="1"/>
</dbReference>
<dbReference type="PROSITE" id="PS50082">
    <property type="entry name" value="WD_REPEATS_2"/>
    <property type="match status" value="3"/>
</dbReference>
<name>A0ABQ8H8F5_9ROSI</name>
<reference evidence="5 6" key="1">
    <citation type="submission" date="2021-02" db="EMBL/GenBank/DDBJ databases">
        <title>Plant Genome Project.</title>
        <authorList>
            <person name="Zhang R.-G."/>
        </authorList>
    </citation>
    <scope>NUCLEOTIDE SEQUENCE [LARGE SCALE GENOMIC DNA]</scope>
    <source>
        <tissue evidence="5">Leaves</tissue>
    </source>
</reference>
<protein>
    <recommendedName>
        <fullName evidence="7">Protein SPA1-RELATED 2</fullName>
    </recommendedName>
</protein>
<dbReference type="InterPro" id="IPR011009">
    <property type="entry name" value="Kinase-like_dom_sf"/>
</dbReference>
<evidence type="ECO:0000313" key="6">
    <source>
        <dbReference type="Proteomes" id="UP000827721"/>
    </source>
</evidence>
<keyword evidence="1 3" id="KW-0853">WD repeat</keyword>
<evidence type="ECO:0008006" key="7">
    <source>
        <dbReference type="Google" id="ProtNLM"/>
    </source>
</evidence>
<gene>
    <name evidence="5" type="ORF">JRO89_XS13G0147100</name>
</gene>
<dbReference type="InterPro" id="IPR036322">
    <property type="entry name" value="WD40_repeat_dom_sf"/>
</dbReference>
<dbReference type="EMBL" id="JAFEMO010000013">
    <property type="protein sequence ID" value="KAH7550172.1"/>
    <property type="molecule type" value="Genomic_DNA"/>
</dbReference>
<evidence type="ECO:0000256" key="1">
    <source>
        <dbReference type="ARBA" id="ARBA00022574"/>
    </source>
</evidence>
<comment type="caution">
    <text evidence="5">The sequence shown here is derived from an EMBL/GenBank/DDBJ whole genome shotgun (WGS) entry which is preliminary data.</text>
</comment>
<keyword evidence="6" id="KW-1185">Reference proteome</keyword>
<dbReference type="SUPFAM" id="SSF56112">
    <property type="entry name" value="Protein kinase-like (PK-like)"/>
    <property type="match status" value="1"/>
</dbReference>
<dbReference type="PANTHER" id="PTHR44218">
    <property type="entry name" value="PROTEIN SPA1-RELATED 2"/>
    <property type="match status" value="1"/>
</dbReference>
<feature type="repeat" description="WD" evidence="3">
    <location>
        <begin position="915"/>
        <end position="957"/>
    </location>
</feature>
<dbReference type="Gene3D" id="2.130.10.10">
    <property type="entry name" value="YVTN repeat-like/Quinoprotein amine dehydrogenase"/>
    <property type="match status" value="1"/>
</dbReference>
<dbReference type="PANTHER" id="PTHR44218:SF15">
    <property type="entry name" value="PROTEIN SPA1-RELATED 2"/>
    <property type="match status" value="1"/>
</dbReference>
<organism evidence="5 6">
    <name type="scientific">Xanthoceras sorbifolium</name>
    <dbReference type="NCBI Taxonomy" id="99658"/>
    <lineage>
        <taxon>Eukaryota</taxon>
        <taxon>Viridiplantae</taxon>
        <taxon>Streptophyta</taxon>
        <taxon>Embryophyta</taxon>
        <taxon>Tracheophyta</taxon>
        <taxon>Spermatophyta</taxon>
        <taxon>Magnoliopsida</taxon>
        <taxon>eudicotyledons</taxon>
        <taxon>Gunneridae</taxon>
        <taxon>Pentapetalae</taxon>
        <taxon>rosids</taxon>
        <taxon>malvids</taxon>
        <taxon>Sapindales</taxon>
        <taxon>Sapindaceae</taxon>
        <taxon>Xanthoceroideae</taxon>
        <taxon>Xanthoceras</taxon>
    </lineage>
</organism>
<dbReference type="InterPro" id="IPR019775">
    <property type="entry name" value="WD40_repeat_CS"/>
</dbReference>
<dbReference type="InterPro" id="IPR001680">
    <property type="entry name" value="WD40_rpt"/>
</dbReference>